<keyword evidence="1" id="KW-0732">Signal</keyword>
<dbReference type="InterPro" id="IPR025737">
    <property type="entry name" value="FApF"/>
</dbReference>
<feature type="chain" id="PRO_5009106593" description="Transporter" evidence="1">
    <location>
        <begin position="22"/>
        <end position="264"/>
    </location>
</feature>
<name>A0A1D8CZC4_CHLLM</name>
<sequence length="264" mass="28000">MRKKTALLASALMLSSTPLFAAMPLQTDDTGTQGKGRSQIETGFESVSDKANDSGVSCKTTGGAVSATFSYGLSDTIDLVAGLPWEWYTEKADGVKVADGNGIGDLALQIKWRFYDDANAGFSLALKPGITIPTGDERKGLGTGKVSGEVTLIATREAELASYHVNLGYSRNEYRLDEDSASSRKNIWHASVAAELNVTARLRAVGDIGIETNPEKDSDTDPAYMLGGLIYGVSDNTDLDIGIRGGLNDAETDTTLLAGVTMRF</sequence>
<accession>A0A1D8CZC4</accession>
<evidence type="ECO:0000256" key="1">
    <source>
        <dbReference type="SAM" id="SignalP"/>
    </source>
</evidence>
<evidence type="ECO:0000313" key="2">
    <source>
        <dbReference type="EMBL" id="AOS84262.1"/>
    </source>
</evidence>
<reference evidence="2" key="1">
    <citation type="submission" date="2016-09" db="EMBL/GenBank/DDBJ databases">
        <title>Genome sequence of Chlorobaculum limnaeum.</title>
        <authorList>
            <person name="Liu Z."/>
            <person name="Tank M."/>
            <person name="Bryant D.A."/>
        </authorList>
    </citation>
    <scope>NUCLEOTIDE SEQUENCE [LARGE SCALE GENOMIC DNA]</scope>
    <source>
        <strain evidence="2">DSM 1677</strain>
    </source>
</reference>
<organism evidence="2 3">
    <name type="scientific">Chlorobaculum limnaeum</name>
    <dbReference type="NCBI Taxonomy" id="274537"/>
    <lineage>
        <taxon>Bacteria</taxon>
        <taxon>Pseudomonadati</taxon>
        <taxon>Chlorobiota</taxon>
        <taxon>Chlorobiia</taxon>
        <taxon>Chlorobiales</taxon>
        <taxon>Chlorobiaceae</taxon>
        <taxon>Chlorobaculum</taxon>
    </lineage>
</organism>
<gene>
    <name evidence="2" type="ORF">BIU88_09040</name>
</gene>
<keyword evidence="3" id="KW-1185">Reference proteome</keyword>
<dbReference type="KEGG" id="clz:BIU88_09040"/>
<dbReference type="OrthoDB" id="110323at2"/>
<dbReference type="Proteomes" id="UP000095185">
    <property type="component" value="Chromosome"/>
</dbReference>
<protein>
    <recommendedName>
        <fullName evidence="4">Transporter</fullName>
    </recommendedName>
</protein>
<feature type="signal peptide" evidence="1">
    <location>
        <begin position="1"/>
        <end position="21"/>
    </location>
</feature>
<dbReference type="AlphaFoldDB" id="A0A1D8CZC4"/>
<dbReference type="RefSeq" id="WP_069810455.1">
    <property type="nucleotide sequence ID" value="NZ_CP017305.1"/>
</dbReference>
<proteinExistence type="predicted"/>
<evidence type="ECO:0008006" key="4">
    <source>
        <dbReference type="Google" id="ProtNLM"/>
    </source>
</evidence>
<dbReference type="Pfam" id="PF13557">
    <property type="entry name" value="Phenol_MetA_deg"/>
    <property type="match status" value="1"/>
</dbReference>
<dbReference type="EMBL" id="CP017305">
    <property type="protein sequence ID" value="AOS84262.1"/>
    <property type="molecule type" value="Genomic_DNA"/>
</dbReference>
<dbReference type="STRING" id="274537.BIU88_09040"/>
<evidence type="ECO:0000313" key="3">
    <source>
        <dbReference type="Proteomes" id="UP000095185"/>
    </source>
</evidence>